<dbReference type="Proteomes" id="UP000789739">
    <property type="component" value="Unassembled WGS sequence"/>
</dbReference>
<feature type="compositionally biased region" description="Polar residues" evidence="1">
    <location>
        <begin position="28"/>
        <end position="43"/>
    </location>
</feature>
<name>A0A9N9DHR6_9GLOM</name>
<reference evidence="2" key="1">
    <citation type="submission" date="2021-06" db="EMBL/GenBank/DDBJ databases">
        <authorList>
            <person name="Kallberg Y."/>
            <person name="Tangrot J."/>
            <person name="Rosling A."/>
        </authorList>
    </citation>
    <scope>NUCLEOTIDE SEQUENCE</scope>
    <source>
        <strain evidence="2">BR232B</strain>
    </source>
</reference>
<comment type="caution">
    <text evidence="2">The sequence shown here is derived from an EMBL/GenBank/DDBJ whole genome shotgun (WGS) entry which is preliminary data.</text>
</comment>
<gene>
    <name evidence="2" type="ORF">PBRASI_LOCUS9513</name>
</gene>
<accession>A0A9N9DHR6</accession>
<feature type="compositionally biased region" description="Basic residues" evidence="1">
    <location>
        <begin position="10"/>
        <end position="22"/>
    </location>
</feature>
<feature type="region of interest" description="Disordered" evidence="1">
    <location>
        <begin position="108"/>
        <end position="139"/>
    </location>
</feature>
<feature type="compositionally biased region" description="Low complexity" evidence="1">
    <location>
        <begin position="129"/>
        <end position="139"/>
    </location>
</feature>
<organism evidence="2 3">
    <name type="scientific">Paraglomus brasilianum</name>
    <dbReference type="NCBI Taxonomy" id="144538"/>
    <lineage>
        <taxon>Eukaryota</taxon>
        <taxon>Fungi</taxon>
        <taxon>Fungi incertae sedis</taxon>
        <taxon>Mucoromycota</taxon>
        <taxon>Glomeromycotina</taxon>
        <taxon>Glomeromycetes</taxon>
        <taxon>Paraglomerales</taxon>
        <taxon>Paraglomeraceae</taxon>
        <taxon>Paraglomus</taxon>
    </lineage>
</organism>
<sequence length="313" mass="34751">MADEIPRTGRIPRRGVTARRRYPLSARKATTNSRTVVPATPSQLERALNRQESVPNPETPRRHVNEGIDRNVFAVSEESRVKMTFGKRTEESPIVLLRHMSRVSVKAQEHLQTPKKQLLSPVSKRSNFRTPGSATTTPTSARRILKFTPGIIASLTKKPVKSAEHRVRHGRVTKETPINILRRLTRVAGFPRLSDTTAARLKQVQEEYCLAVARASDSIENDNRLAAVGTSDFIEDDNCFIAVGTSDSMKDDNRLAAVGTSDFMKDDNRLAAVGTSDFIEDDNCFIAVGTSDFMKDDNRLAAVGTSDFIEDDN</sequence>
<protein>
    <submittedName>
        <fullName evidence="2">5811_t:CDS:1</fullName>
    </submittedName>
</protein>
<feature type="region of interest" description="Disordered" evidence="1">
    <location>
        <begin position="1"/>
        <end position="64"/>
    </location>
</feature>
<evidence type="ECO:0000313" key="3">
    <source>
        <dbReference type="Proteomes" id="UP000789739"/>
    </source>
</evidence>
<keyword evidence="3" id="KW-1185">Reference proteome</keyword>
<feature type="non-terminal residue" evidence="2">
    <location>
        <position position="313"/>
    </location>
</feature>
<dbReference type="EMBL" id="CAJVPI010002113">
    <property type="protein sequence ID" value="CAG8636041.1"/>
    <property type="molecule type" value="Genomic_DNA"/>
</dbReference>
<evidence type="ECO:0000256" key="1">
    <source>
        <dbReference type="SAM" id="MobiDB-lite"/>
    </source>
</evidence>
<evidence type="ECO:0000313" key="2">
    <source>
        <dbReference type="EMBL" id="CAG8636041.1"/>
    </source>
</evidence>
<dbReference type="AlphaFoldDB" id="A0A9N9DHR6"/>
<proteinExistence type="predicted"/>